<feature type="transmembrane region" description="Helical" evidence="2">
    <location>
        <begin position="281"/>
        <end position="298"/>
    </location>
</feature>
<name>A0A7W9KI84_9PSEU</name>
<feature type="transmembrane region" description="Helical" evidence="2">
    <location>
        <begin position="335"/>
        <end position="357"/>
    </location>
</feature>
<protein>
    <submittedName>
        <fullName evidence="3">Uncharacterized protein</fullName>
    </submittedName>
</protein>
<keyword evidence="4" id="KW-1185">Reference proteome</keyword>
<feature type="region of interest" description="Disordered" evidence="1">
    <location>
        <begin position="364"/>
        <end position="387"/>
    </location>
</feature>
<feature type="transmembrane region" description="Helical" evidence="2">
    <location>
        <begin position="94"/>
        <end position="115"/>
    </location>
</feature>
<dbReference type="AlphaFoldDB" id="A0A7W9KI84"/>
<feature type="transmembrane region" description="Helical" evidence="2">
    <location>
        <begin position="255"/>
        <end position="275"/>
    </location>
</feature>
<feature type="transmembrane region" description="Helical" evidence="2">
    <location>
        <begin position="121"/>
        <end position="143"/>
    </location>
</feature>
<reference evidence="3 4" key="1">
    <citation type="submission" date="2020-08" db="EMBL/GenBank/DDBJ databases">
        <title>Sequencing the genomes of 1000 actinobacteria strains.</title>
        <authorList>
            <person name="Klenk H.-P."/>
        </authorList>
    </citation>
    <scope>NUCLEOTIDE SEQUENCE [LARGE SCALE GENOMIC DNA]</scope>
    <source>
        <strain evidence="3 4">DSM 43851</strain>
    </source>
</reference>
<sequence length="387" mass="42172">MRGTLQRIGPLWTRGEPGRATPPPVTVALYTSWLVALAFKTLGASWDVAWHFKWIRDTTAPPHMVNFVGTGIAVALVLAHTYTGYGVDRRSLRFLQVGMGSFVVTIPMDIVNHTVNGLDLTAWSVTHVLLYTGTTVTLVGLIMGWHKQFPRSHRFRRVGMAALWLSLMENLWFPNEQQEYGVLSLAAWDRGQPYAEPELLQFAASQIHHPVDRAAVEHFSLGLPEWLYPVWCILSATITLMLAKRFLRGRLTATAIAACYVGYRALALGFIAGIGFPPYAVPFWALAIGVAVDLAYLLRAPLTAAVLAPALGYLALWGQNALLVAPPSDFRSWPAAVAVLLLALVGIGGLTPVGLGWTPPVRGGESRTRWQHGENGNAGALLGGGRR</sequence>
<dbReference type="RefSeq" id="WP_184863872.1">
    <property type="nucleotide sequence ID" value="NZ_BAAAWY010000001.1"/>
</dbReference>
<comment type="caution">
    <text evidence="3">The sequence shown here is derived from an EMBL/GenBank/DDBJ whole genome shotgun (WGS) entry which is preliminary data.</text>
</comment>
<proteinExistence type="predicted"/>
<evidence type="ECO:0000313" key="4">
    <source>
        <dbReference type="Proteomes" id="UP000585638"/>
    </source>
</evidence>
<feature type="transmembrane region" description="Helical" evidence="2">
    <location>
        <begin position="305"/>
        <end position="323"/>
    </location>
</feature>
<feature type="transmembrane region" description="Helical" evidence="2">
    <location>
        <begin position="21"/>
        <end position="43"/>
    </location>
</feature>
<keyword evidence="2" id="KW-0472">Membrane</keyword>
<keyword evidence="2" id="KW-1133">Transmembrane helix</keyword>
<keyword evidence="2" id="KW-0812">Transmembrane</keyword>
<gene>
    <name evidence="3" type="ORF">BJ998_004066</name>
</gene>
<evidence type="ECO:0000313" key="3">
    <source>
        <dbReference type="EMBL" id="MBB5892870.1"/>
    </source>
</evidence>
<dbReference type="Proteomes" id="UP000585638">
    <property type="component" value="Unassembled WGS sequence"/>
</dbReference>
<organism evidence="3 4">
    <name type="scientific">Kutzneria kofuensis</name>
    <dbReference type="NCBI Taxonomy" id="103725"/>
    <lineage>
        <taxon>Bacteria</taxon>
        <taxon>Bacillati</taxon>
        <taxon>Actinomycetota</taxon>
        <taxon>Actinomycetes</taxon>
        <taxon>Pseudonocardiales</taxon>
        <taxon>Pseudonocardiaceae</taxon>
        <taxon>Kutzneria</taxon>
    </lineage>
</organism>
<evidence type="ECO:0000256" key="2">
    <source>
        <dbReference type="SAM" id="Phobius"/>
    </source>
</evidence>
<feature type="transmembrane region" description="Helical" evidence="2">
    <location>
        <begin position="63"/>
        <end position="82"/>
    </location>
</feature>
<evidence type="ECO:0000256" key="1">
    <source>
        <dbReference type="SAM" id="MobiDB-lite"/>
    </source>
</evidence>
<accession>A0A7W9KI84</accession>
<dbReference type="EMBL" id="JACHIR010000001">
    <property type="protein sequence ID" value="MBB5892870.1"/>
    <property type="molecule type" value="Genomic_DNA"/>
</dbReference>